<evidence type="ECO:0000313" key="9">
    <source>
        <dbReference type="Proteomes" id="UP000734854"/>
    </source>
</evidence>
<comment type="caution">
    <text evidence="8">The sequence shown here is derived from an EMBL/GenBank/DDBJ whole genome shotgun (WGS) entry which is preliminary data.</text>
</comment>
<evidence type="ECO:0000256" key="4">
    <source>
        <dbReference type="ARBA" id="ARBA00022679"/>
    </source>
</evidence>
<keyword evidence="9" id="KW-1185">Reference proteome</keyword>
<evidence type="ECO:0000259" key="7">
    <source>
        <dbReference type="Pfam" id="PF04577"/>
    </source>
</evidence>
<keyword evidence="4" id="KW-0808">Transferase</keyword>
<dbReference type="AlphaFoldDB" id="A0A8J5F3X2"/>
<dbReference type="Pfam" id="PF04577">
    <property type="entry name" value="Glyco_transf_61"/>
    <property type="match status" value="1"/>
</dbReference>
<keyword evidence="5" id="KW-0325">Glycoprotein</keyword>
<keyword evidence="3" id="KW-0328">Glycosyltransferase</keyword>
<feature type="region of interest" description="Disordered" evidence="6">
    <location>
        <begin position="93"/>
        <end position="116"/>
    </location>
</feature>
<dbReference type="Proteomes" id="UP000734854">
    <property type="component" value="Unassembled WGS sequence"/>
</dbReference>
<evidence type="ECO:0000256" key="1">
    <source>
        <dbReference type="ARBA" id="ARBA00004323"/>
    </source>
</evidence>
<feature type="region of interest" description="Disordered" evidence="6">
    <location>
        <begin position="37"/>
        <end position="63"/>
    </location>
</feature>
<proteinExistence type="predicted"/>
<comment type="subcellular location">
    <subcellularLocation>
        <location evidence="1">Golgi apparatus membrane</location>
        <topology evidence="1">Single-pass type II membrane protein</topology>
    </subcellularLocation>
</comment>
<comment type="pathway">
    <text evidence="2">Glycan metabolism.</text>
</comment>
<dbReference type="EMBL" id="JACMSC010000018">
    <property type="protein sequence ID" value="KAG6477516.1"/>
    <property type="molecule type" value="Genomic_DNA"/>
</dbReference>
<evidence type="ECO:0000313" key="8">
    <source>
        <dbReference type="EMBL" id="KAG6477516.1"/>
    </source>
</evidence>
<name>A0A8J5F3X2_ZINOF</name>
<evidence type="ECO:0000256" key="3">
    <source>
        <dbReference type="ARBA" id="ARBA00022676"/>
    </source>
</evidence>
<dbReference type="InterPro" id="IPR049625">
    <property type="entry name" value="Glyco_transf_61_cat"/>
</dbReference>
<dbReference type="InterPro" id="IPR007657">
    <property type="entry name" value="Glycosyltransferase_61"/>
</dbReference>
<dbReference type="GO" id="GO:0000139">
    <property type="term" value="C:Golgi membrane"/>
    <property type="evidence" value="ECO:0007669"/>
    <property type="project" value="UniProtKB-SubCell"/>
</dbReference>
<dbReference type="PANTHER" id="PTHR20961:SF144">
    <property type="entry name" value="OS01G0119100 PROTEIN"/>
    <property type="match status" value="1"/>
</dbReference>
<evidence type="ECO:0000256" key="5">
    <source>
        <dbReference type="ARBA" id="ARBA00023180"/>
    </source>
</evidence>
<organism evidence="8 9">
    <name type="scientific">Zingiber officinale</name>
    <name type="common">Ginger</name>
    <name type="synonym">Amomum zingiber</name>
    <dbReference type="NCBI Taxonomy" id="94328"/>
    <lineage>
        <taxon>Eukaryota</taxon>
        <taxon>Viridiplantae</taxon>
        <taxon>Streptophyta</taxon>
        <taxon>Embryophyta</taxon>
        <taxon>Tracheophyta</taxon>
        <taxon>Spermatophyta</taxon>
        <taxon>Magnoliopsida</taxon>
        <taxon>Liliopsida</taxon>
        <taxon>Zingiberales</taxon>
        <taxon>Zingiberaceae</taxon>
        <taxon>Zingiber</taxon>
    </lineage>
</organism>
<feature type="compositionally biased region" description="Polar residues" evidence="6">
    <location>
        <begin position="44"/>
        <end position="62"/>
    </location>
</feature>
<dbReference type="GO" id="GO:0016763">
    <property type="term" value="F:pentosyltransferase activity"/>
    <property type="evidence" value="ECO:0007669"/>
    <property type="project" value="UniProtKB-ARBA"/>
</dbReference>
<sequence>MKKRMETSKLALRLLLGVSLAALTCFLAVSVFSGGGDDREDTAGGSTQGVATAAQSGESPPSSIDLIMERRKGEDGGGGDREVVNPGAVSVFQSNQKSTSAKSNATNQQLEQTRRERKGIGEKSICDFSDWRSDVCEMAGDVRIHGNSSAVVVVGSEAEEEAWRIKPYARKFDKSAMQHIKEVTVRSAGAGAVVQACTVNQTSVPALVFAIGGYAGNYYHAYTDVLIPLFITARQFDGDVQFVVSTSMFWWVDKYKPILKQLSRHEIVYLDGDGEVRCHRRVIVGLHSHKPMSIDPARTPGGYSMLDFTKLMRVAYGLERDRPARRAAEPPRLLLIPRKGSRRFTNLEEVVSAAEAAGFEVVLAEAATTTRLAEFVRVVNSCDAMVGVHGAGLTNFVYLPTGAAVVQIIPFGNLEKISRSCFMNSSEDAGLRYLDYSIGPAESSLSAQYPRDDPVFTDPKSIHRLGWKKMGEVYLDHQDVKIDVGRFRPLLLQAREHLRRYTIEV</sequence>
<feature type="domain" description="Glycosyltransferase 61 catalytic" evidence="7">
    <location>
        <begin position="218"/>
        <end position="406"/>
    </location>
</feature>
<reference evidence="8 9" key="1">
    <citation type="submission" date="2020-08" db="EMBL/GenBank/DDBJ databases">
        <title>Plant Genome Project.</title>
        <authorList>
            <person name="Zhang R.-G."/>
        </authorList>
    </citation>
    <scope>NUCLEOTIDE SEQUENCE [LARGE SCALE GENOMIC DNA]</scope>
    <source>
        <tissue evidence="8">Rhizome</tissue>
    </source>
</reference>
<protein>
    <recommendedName>
        <fullName evidence="7">Glycosyltransferase 61 catalytic domain-containing protein</fullName>
    </recommendedName>
</protein>
<evidence type="ECO:0000256" key="6">
    <source>
        <dbReference type="SAM" id="MobiDB-lite"/>
    </source>
</evidence>
<accession>A0A8J5F3X2</accession>
<gene>
    <name evidence="8" type="ORF">ZIOFF_066783</name>
</gene>
<evidence type="ECO:0000256" key="2">
    <source>
        <dbReference type="ARBA" id="ARBA00004881"/>
    </source>
</evidence>
<feature type="compositionally biased region" description="Polar residues" evidence="6">
    <location>
        <begin position="93"/>
        <end position="111"/>
    </location>
</feature>
<dbReference type="PANTHER" id="PTHR20961">
    <property type="entry name" value="GLYCOSYLTRANSFERASE"/>
    <property type="match status" value="1"/>
</dbReference>